<comment type="subcellular location">
    <subcellularLocation>
        <location evidence="1">Cell inner membrane</location>
        <topology evidence="1">Multi-pass membrane protein</topology>
    </subcellularLocation>
    <subcellularLocation>
        <location evidence="8">Cell membrane</location>
        <topology evidence="8">Multi-pass membrane protein</topology>
    </subcellularLocation>
</comment>
<feature type="domain" description="ABC transmembrane type-1" evidence="9">
    <location>
        <begin position="76"/>
        <end position="264"/>
    </location>
</feature>
<dbReference type="Gene3D" id="1.10.3720.10">
    <property type="entry name" value="MetI-like"/>
    <property type="match status" value="1"/>
</dbReference>
<dbReference type="PANTHER" id="PTHR43357">
    <property type="entry name" value="INNER MEMBRANE ABC TRANSPORTER PERMEASE PROTEIN YDCV"/>
    <property type="match status" value="1"/>
</dbReference>
<protein>
    <submittedName>
        <fullName evidence="10">ABC transporter permease</fullName>
    </submittedName>
</protein>
<evidence type="ECO:0000313" key="10">
    <source>
        <dbReference type="EMBL" id="QQP88079.1"/>
    </source>
</evidence>
<evidence type="ECO:0000259" key="9">
    <source>
        <dbReference type="PROSITE" id="PS50928"/>
    </source>
</evidence>
<dbReference type="SUPFAM" id="SSF161098">
    <property type="entry name" value="MetI-like"/>
    <property type="match status" value="1"/>
</dbReference>
<evidence type="ECO:0000256" key="1">
    <source>
        <dbReference type="ARBA" id="ARBA00004429"/>
    </source>
</evidence>
<feature type="transmembrane region" description="Helical" evidence="8">
    <location>
        <begin position="80"/>
        <end position="99"/>
    </location>
</feature>
<dbReference type="RefSeq" id="WP_201072510.1">
    <property type="nucleotide sequence ID" value="NZ_CP067420.1"/>
</dbReference>
<evidence type="ECO:0000256" key="6">
    <source>
        <dbReference type="ARBA" id="ARBA00022989"/>
    </source>
</evidence>
<keyword evidence="2 8" id="KW-0813">Transport</keyword>
<keyword evidence="4" id="KW-0997">Cell inner membrane</keyword>
<dbReference type="PANTHER" id="PTHR43357:SF4">
    <property type="entry name" value="INNER MEMBRANE ABC TRANSPORTER PERMEASE PROTEIN YDCV"/>
    <property type="match status" value="1"/>
</dbReference>
<evidence type="ECO:0000256" key="7">
    <source>
        <dbReference type="ARBA" id="ARBA00023136"/>
    </source>
</evidence>
<feature type="transmembrane region" description="Helical" evidence="8">
    <location>
        <begin position="111"/>
        <end position="135"/>
    </location>
</feature>
<evidence type="ECO:0000256" key="8">
    <source>
        <dbReference type="RuleBase" id="RU363032"/>
    </source>
</evidence>
<feature type="transmembrane region" description="Helical" evidence="8">
    <location>
        <begin position="242"/>
        <end position="267"/>
    </location>
</feature>
<feature type="transmembrane region" description="Helical" evidence="8">
    <location>
        <begin position="147"/>
        <end position="167"/>
    </location>
</feature>
<keyword evidence="3" id="KW-1003">Cell membrane</keyword>
<keyword evidence="5 8" id="KW-0812">Transmembrane</keyword>
<sequence>MRPILNLPPHATAAQRAWHVGLWAITVLVLGFLILPILVIVPLSFSSGSFLNFPLPGLSLRWYQELLGSERWLSSLRNSVVVACAATLLATVLGTLAALGLQRARFPGRSLLLALVISPMVVPLVIVAVGVYFFYAPLGLTGSLIGLTLAHTALAVPFVVITVSATLQGFDANLSRAAASLGADPATAFFRVTLPIILPGVVSGALFAFVTSFDEVVVALFLTGPQERTLPRQMFDGIRENISPVIAAAATLLIVLSVLLMTVMEALRRRGERLRGIR</sequence>
<dbReference type="CDD" id="cd06261">
    <property type="entry name" value="TM_PBP2"/>
    <property type="match status" value="1"/>
</dbReference>
<comment type="similarity">
    <text evidence="8">Belongs to the binding-protein-dependent transport system permease family.</text>
</comment>
<gene>
    <name evidence="10" type="ORF">IGS68_18695</name>
</gene>
<reference evidence="10" key="1">
    <citation type="submission" date="2021-02" db="EMBL/GenBank/DDBJ databases">
        <title>Skermanella TT6 skin isolate.</title>
        <authorList>
            <person name="Lee K."/>
            <person name="Ganzorig M."/>
        </authorList>
    </citation>
    <scope>NUCLEOTIDE SEQUENCE</scope>
    <source>
        <strain evidence="10">TT6</strain>
    </source>
</reference>
<evidence type="ECO:0000256" key="2">
    <source>
        <dbReference type="ARBA" id="ARBA00022448"/>
    </source>
</evidence>
<name>A0ABX7B361_9PROT</name>
<proteinExistence type="inferred from homology"/>
<evidence type="ECO:0000313" key="11">
    <source>
        <dbReference type="Proteomes" id="UP000595197"/>
    </source>
</evidence>
<accession>A0ABX7B361</accession>
<feature type="transmembrane region" description="Helical" evidence="8">
    <location>
        <begin position="20"/>
        <end position="45"/>
    </location>
</feature>
<dbReference type="EMBL" id="CP067420">
    <property type="protein sequence ID" value="QQP88079.1"/>
    <property type="molecule type" value="Genomic_DNA"/>
</dbReference>
<keyword evidence="7 8" id="KW-0472">Membrane</keyword>
<keyword evidence="11" id="KW-1185">Reference proteome</keyword>
<dbReference type="Proteomes" id="UP000595197">
    <property type="component" value="Chromosome"/>
</dbReference>
<organism evidence="10 11">
    <name type="scientific">Skermanella cutis</name>
    <dbReference type="NCBI Taxonomy" id="2775420"/>
    <lineage>
        <taxon>Bacteria</taxon>
        <taxon>Pseudomonadati</taxon>
        <taxon>Pseudomonadota</taxon>
        <taxon>Alphaproteobacteria</taxon>
        <taxon>Rhodospirillales</taxon>
        <taxon>Azospirillaceae</taxon>
        <taxon>Skermanella</taxon>
    </lineage>
</organism>
<dbReference type="Pfam" id="PF00528">
    <property type="entry name" value="BPD_transp_1"/>
    <property type="match status" value="1"/>
</dbReference>
<dbReference type="PROSITE" id="PS50928">
    <property type="entry name" value="ABC_TM1"/>
    <property type="match status" value="1"/>
</dbReference>
<dbReference type="InterPro" id="IPR000515">
    <property type="entry name" value="MetI-like"/>
</dbReference>
<dbReference type="InterPro" id="IPR035906">
    <property type="entry name" value="MetI-like_sf"/>
</dbReference>
<evidence type="ECO:0000256" key="3">
    <source>
        <dbReference type="ARBA" id="ARBA00022475"/>
    </source>
</evidence>
<evidence type="ECO:0000256" key="4">
    <source>
        <dbReference type="ARBA" id="ARBA00022519"/>
    </source>
</evidence>
<feature type="transmembrane region" description="Helical" evidence="8">
    <location>
        <begin position="188"/>
        <end position="210"/>
    </location>
</feature>
<keyword evidence="6 8" id="KW-1133">Transmembrane helix</keyword>
<evidence type="ECO:0000256" key="5">
    <source>
        <dbReference type="ARBA" id="ARBA00022692"/>
    </source>
</evidence>